<evidence type="ECO:0000313" key="7">
    <source>
        <dbReference type="Proteomes" id="UP001596098"/>
    </source>
</evidence>
<dbReference type="PANTHER" id="PTHR11699">
    <property type="entry name" value="ALDEHYDE DEHYDROGENASE-RELATED"/>
    <property type="match status" value="1"/>
</dbReference>
<evidence type="ECO:0000259" key="5">
    <source>
        <dbReference type="Pfam" id="PF00171"/>
    </source>
</evidence>
<dbReference type="InterPro" id="IPR029510">
    <property type="entry name" value="Ald_DH_CS_GLU"/>
</dbReference>
<evidence type="ECO:0000256" key="4">
    <source>
        <dbReference type="SAM" id="MobiDB-lite"/>
    </source>
</evidence>
<dbReference type="RefSeq" id="WP_206611422.1">
    <property type="nucleotide sequence ID" value="NZ_CP034929.1"/>
</dbReference>
<feature type="active site" evidence="2">
    <location>
        <position position="245"/>
    </location>
</feature>
<accession>A0ABW1QU08</accession>
<evidence type="ECO:0000313" key="6">
    <source>
        <dbReference type="EMBL" id="MFC6152367.1"/>
    </source>
</evidence>
<dbReference type="PROSITE" id="PS00070">
    <property type="entry name" value="ALDEHYDE_DEHYDR_CYS"/>
    <property type="match status" value="1"/>
</dbReference>
<dbReference type="InterPro" id="IPR015590">
    <property type="entry name" value="Aldehyde_DH_dom"/>
</dbReference>
<comment type="caution">
    <text evidence="6">The sequence shown here is derived from an EMBL/GenBank/DDBJ whole genome shotgun (WGS) entry which is preliminary data.</text>
</comment>
<evidence type="ECO:0000256" key="1">
    <source>
        <dbReference type="ARBA" id="ARBA00023002"/>
    </source>
</evidence>
<dbReference type="InterPro" id="IPR016162">
    <property type="entry name" value="Ald_DH_N"/>
</dbReference>
<sequence length="497" mass="51873">MSIPTTTVKPSGAASAPESFTRENPARVDETVGTVTFTTPEQVDDAVRSAGVAQRAWAQVPVAERAEALRRAADAVVPHLETIGELMARETGKVRGDSIGEATFGVAVMRHYADRAAEILAPEVSDDERGRLVIDHRPFGVIGAITPWNAPIILTILKVAPAVVAGNAIVIKPSPFAPFAVQRFCEIVAEHLPAGLVQVVQGDVETATALVGNTGVNRIAFTGGDGAGRAIASLAGRTLTPSVLELGGNDAAILLDDVDLTDEAADRLVMAAFATSGQVCMAVKRLYVHRSRFDEVVAKMEAAAERALHLGDPLADGVTVGPVVNAASRARLEGLRASVVDAGGEVREIGTVVEGTDLERGHYVRPALALGLDDSHVVVAAEQFGPLLPVLAFDEVDEVVARANAGDLGLGGSVWSADEDRAFEVASRLEAGFVFVNTHNRTGMSLRAPFGGVKRSGWGREYGDEGLREYTQACVTHAPGAFREGGAGSGAAAYPGT</sequence>
<reference evidence="7" key="1">
    <citation type="journal article" date="2019" name="Int. J. Syst. Evol. Microbiol.">
        <title>The Global Catalogue of Microorganisms (GCM) 10K type strain sequencing project: providing services to taxonomists for standard genome sequencing and annotation.</title>
        <authorList>
            <consortium name="The Broad Institute Genomics Platform"/>
            <consortium name="The Broad Institute Genome Sequencing Center for Infectious Disease"/>
            <person name="Wu L."/>
            <person name="Ma J."/>
        </authorList>
    </citation>
    <scope>NUCLEOTIDE SEQUENCE [LARGE SCALE GENOMIC DNA]</scope>
    <source>
        <strain evidence="7">DFY28</strain>
    </source>
</reference>
<name>A0ABW1QU08_9ACTN</name>
<comment type="similarity">
    <text evidence="3">Belongs to the aldehyde dehydrogenase family.</text>
</comment>
<dbReference type="InterPro" id="IPR016161">
    <property type="entry name" value="Ald_DH/histidinol_DH"/>
</dbReference>
<dbReference type="Pfam" id="PF00171">
    <property type="entry name" value="Aldedh"/>
    <property type="match status" value="1"/>
</dbReference>
<evidence type="ECO:0000256" key="3">
    <source>
        <dbReference type="RuleBase" id="RU003345"/>
    </source>
</evidence>
<dbReference type="EMBL" id="JBHSQI010000001">
    <property type="protein sequence ID" value="MFC6152367.1"/>
    <property type="molecule type" value="Genomic_DNA"/>
</dbReference>
<dbReference type="PROSITE" id="PS00687">
    <property type="entry name" value="ALDEHYDE_DEHYDR_GLU"/>
    <property type="match status" value="1"/>
</dbReference>
<protein>
    <submittedName>
        <fullName evidence="6">Aldehyde dehydrogenase family protein</fullName>
    </submittedName>
</protein>
<evidence type="ECO:0000256" key="2">
    <source>
        <dbReference type="PROSITE-ProRule" id="PRU10007"/>
    </source>
</evidence>
<gene>
    <name evidence="6" type="ORF">ACFPWU_01645</name>
</gene>
<feature type="region of interest" description="Disordered" evidence="4">
    <location>
        <begin position="1"/>
        <end position="26"/>
    </location>
</feature>
<feature type="domain" description="Aldehyde dehydrogenase" evidence="5">
    <location>
        <begin position="18"/>
        <end position="472"/>
    </location>
</feature>
<keyword evidence="1 3" id="KW-0560">Oxidoreductase</keyword>
<keyword evidence="7" id="KW-1185">Reference proteome</keyword>
<dbReference type="Proteomes" id="UP001596098">
    <property type="component" value="Unassembled WGS sequence"/>
</dbReference>
<dbReference type="SUPFAM" id="SSF53720">
    <property type="entry name" value="ALDH-like"/>
    <property type="match status" value="1"/>
</dbReference>
<dbReference type="InterPro" id="IPR016163">
    <property type="entry name" value="Ald_DH_C"/>
</dbReference>
<proteinExistence type="inferred from homology"/>
<dbReference type="Gene3D" id="3.40.605.10">
    <property type="entry name" value="Aldehyde Dehydrogenase, Chain A, domain 1"/>
    <property type="match status" value="1"/>
</dbReference>
<organism evidence="6 7">
    <name type="scientific">Nocardioides yefusunii</name>
    <dbReference type="NCBI Taxonomy" id="2500546"/>
    <lineage>
        <taxon>Bacteria</taxon>
        <taxon>Bacillati</taxon>
        <taxon>Actinomycetota</taxon>
        <taxon>Actinomycetes</taxon>
        <taxon>Propionibacteriales</taxon>
        <taxon>Nocardioidaceae</taxon>
        <taxon>Nocardioides</taxon>
    </lineage>
</organism>
<dbReference type="InterPro" id="IPR016160">
    <property type="entry name" value="Ald_DH_CS_CYS"/>
</dbReference>
<dbReference type="Gene3D" id="3.40.309.10">
    <property type="entry name" value="Aldehyde Dehydrogenase, Chain A, domain 2"/>
    <property type="match status" value="1"/>
</dbReference>